<protein>
    <recommendedName>
        <fullName evidence="1">Chitin synthase</fullName>
        <ecNumber evidence="1">2.4.1.16</ecNumber>
    </recommendedName>
</protein>
<reference evidence="2 3" key="1">
    <citation type="submission" date="2018-06" db="EMBL/GenBank/DDBJ databases">
        <title>Comparative genomics reveals the genomic features of Rhizophagus irregularis, R. cerebriforme, R. diaphanum and Gigaspora rosea, and their symbiotic lifestyle signature.</title>
        <authorList>
            <person name="Morin E."/>
            <person name="San Clemente H."/>
            <person name="Chen E.C.H."/>
            <person name="De La Providencia I."/>
            <person name="Hainaut M."/>
            <person name="Kuo A."/>
            <person name="Kohler A."/>
            <person name="Murat C."/>
            <person name="Tang N."/>
            <person name="Roy S."/>
            <person name="Loubradou J."/>
            <person name="Henrissat B."/>
            <person name="Grigoriev I.V."/>
            <person name="Corradi N."/>
            <person name="Roux C."/>
            <person name="Martin F.M."/>
        </authorList>
    </citation>
    <scope>NUCLEOTIDE SEQUENCE [LARGE SCALE GENOMIC DNA]</scope>
    <source>
        <strain evidence="2 3">DAOM 194757</strain>
    </source>
</reference>
<dbReference type="AlphaFoldDB" id="A0A397VUA2"/>
<keyword evidence="3" id="KW-1185">Reference proteome</keyword>
<comment type="caution">
    <text evidence="2">The sequence shown here is derived from an EMBL/GenBank/DDBJ whole genome shotgun (WGS) entry which is preliminary data.</text>
</comment>
<evidence type="ECO:0000313" key="3">
    <source>
        <dbReference type="Proteomes" id="UP000266673"/>
    </source>
</evidence>
<keyword evidence="1" id="KW-0961">Cell wall biogenesis/degradation</keyword>
<proteinExistence type="inferred from homology"/>
<dbReference type="OrthoDB" id="2438692at2759"/>
<comment type="catalytic activity">
    <reaction evidence="1">
        <text>[(1-&gt;4)-N-acetyl-beta-D-glucosaminyl](n) + UDP-N-acetyl-alpha-D-glucosamine = [(1-&gt;4)-N-acetyl-beta-D-glucosaminyl](n+1) + UDP + H(+)</text>
        <dbReference type="Rhea" id="RHEA:16637"/>
        <dbReference type="Rhea" id="RHEA-COMP:9593"/>
        <dbReference type="Rhea" id="RHEA-COMP:9595"/>
        <dbReference type="ChEBI" id="CHEBI:15378"/>
        <dbReference type="ChEBI" id="CHEBI:17029"/>
        <dbReference type="ChEBI" id="CHEBI:57705"/>
        <dbReference type="ChEBI" id="CHEBI:58223"/>
        <dbReference type="EC" id="2.4.1.16"/>
    </reaction>
</comment>
<dbReference type="Pfam" id="PF01644">
    <property type="entry name" value="Chitin_synth_1"/>
    <property type="match status" value="1"/>
</dbReference>
<dbReference type="Proteomes" id="UP000266673">
    <property type="component" value="Unassembled WGS sequence"/>
</dbReference>
<name>A0A397VUA2_9GLOM</name>
<keyword evidence="1 2" id="KW-0808">Transferase</keyword>
<comment type="function">
    <text evidence="1">Polymerizes chitin, a structural polymer of the cell wall and septum, by transferring the sugar moiety of UDP-GlcNAc to the non-reducing end of the growing chitin polymer.</text>
</comment>
<evidence type="ECO:0000313" key="2">
    <source>
        <dbReference type="EMBL" id="RIB26150.1"/>
    </source>
</evidence>
<comment type="similarity">
    <text evidence="1">Belongs to the chitin synthase family.</text>
</comment>
<dbReference type="EC" id="2.4.1.16" evidence="1"/>
<dbReference type="EMBL" id="QKWP01000146">
    <property type="protein sequence ID" value="RIB26150.1"/>
    <property type="molecule type" value="Genomic_DNA"/>
</dbReference>
<keyword evidence="1" id="KW-0328">Glycosyltransferase</keyword>
<gene>
    <name evidence="2" type="ORF">C2G38_1955349</name>
</gene>
<dbReference type="GO" id="GO:0016740">
    <property type="term" value="F:transferase activity"/>
    <property type="evidence" value="ECO:0007669"/>
    <property type="project" value="UniProtKB-KW"/>
</dbReference>
<feature type="non-terminal residue" evidence="2">
    <location>
        <position position="1"/>
    </location>
</feature>
<keyword evidence="1" id="KW-0472">Membrane</keyword>
<keyword evidence="1" id="KW-1003">Cell membrane</keyword>
<comment type="subcellular location">
    <subcellularLocation>
        <location evidence="1">Cell membrane</location>
        <topology evidence="1">Multi-pass membrane protein</topology>
    </subcellularLocation>
</comment>
<accession>A0A397VUA2</accession>
<evidence type="ECO:0000256" key="1">
    <source>
        <dbReference type="RuleBase" id="RU366040"/>
    </source>
</evidence>
<dbReference type="STRING" id="44941.A0A397VUA2"/>
<sequence length="103" mass="11749">ISNILIKPMESIFGYISSLSGDFSAYWYSRIRIRSSNSALLDSTSITEETSNNNNILINNDFLAKNNAICFELISKRNFSWLLHYESSSQAELNLSKNLFKIT</sequence>
<organism evidence="2 3">
    <name type="scientific">Gigaspora rosea</name>
    <dbReference type="NCBI Taxonomy" id="44941"/>
    <lineage>
        <taxon>Eukaryota</taxon>
        <taxon>Fungi</taxon>
        <taxon>Fungi incertae sedis</taxon>
        <taxon>Mucoromycota</taxon>
        <taxon>Glomeromycotina</taxon>
        <taxon>Glomeromycetes</taxon>
        <taxon>Diversisporales</taxon>
        <taxon>Gigasporaceae</taxon>
        <taxon>Gigaspora</taxon>
    </lineage>
</organism>